<organism evidence="10 11">
    <name type="scientific">Halobacterium bonnevillei</name>
    <dbReference type="NCBI Taxonomy" id="2692200"/>
    <lineage>
        <taxon>Archaea</taxon>
        <taxon>Methanobacteriati</taxon>
        <taxon>Methanobacteriota</taxon>
        <taxon>Stenosarchaea group</taxon>
        <taxon>Halobacteria</taxon>
        <taxon>Halobacteriales</taxon>
        <taxon>Halobacteriaceae</taxon>
        <taxon>Halobacterium</taxon>
    </lineage>
</organism>
<dbReference type="InterPro" id="IPR001041">
    <property type="entry name" value="2Fe-2S_ferredoxin-type"/>
</dbReference>
<proteinExistence type="inferred from homology"/>
<dbReference type="SUPFAM" id="SSF54292">
    <property type="entry name" value="2Fe-2S ferredoxin-like"/>
    <property type="match status" value="1"/>
</dbReference>
<evidence type="ECO:0000256" key="3">
    <source>
        <dbReference type="ARBA" id="ARBA00022714"/>
    </source>
</evidence>
<reference evidence="10 11" key="1">
    <citation type="submission" date="2019-12" db="EMBL/GenBank/DDBJ databases">
        <title>Isolation and characterization of three novel carbon monoxide-oxidizing members of Halobacteria from salione crusts and soils.</title>
        <authorList>
            <person name="Myers M.R."/>
            <person name="King G.M."/>
        </authorList>
    </citation>
    <scope>NUCLEOTIDE SEQUENCE [LARGE SCALE GENOMIC DNA]</scope>
    <source>
        <strain evidence="10 11">PCN9</strain>
    </source>
</reference>
<name>A0A6B0SFE1_9EURY</name>
<dbReference type="GO" id="GO:0046872">
    <property type="term" value="F:metal ion binding"/>
    <property type="evidence" value="ECO:0007669"/>
    <property type="project" value="UniProtKB-KW"/>
</dbReference>
<evidence type="ECO:0000313" key="10">
    <source>
        <dbReference type="EMBL" id="MXR19346.1"/>
    </source>
</evidence>
<comment type="caution">
    <text evidence="10">The sequence shown here is derived from an EMBL/GenBank/DDBJ whole genome shotgun (WGS) entry which is preliminary data.</text>
</comment>
<evidence type="ECO:0000256" key="8">
    <source>
        <dbReference type="ARBA" id="ARBA00034078"/>
    </source>
</evidence>
<keyword evidence="3" id="KW-0001">2Fe-2S</keyword>
<accession>A0A6B0SFE1</accession>
<dbReference type="InterPro" id="IPR012675">
    <property type="entry name" value="Beta-grasp_dom_sf"/>
</dbReference>
<gene>
    <name evidence="10" type="ORF">GRX66_01525</name>
</gene>
<dbReference type="GO" id="GO:0009055">
    <property type="term" value="F:electron transfer activity"/>
    <property type="evidence" value="ECO:0007669"/>
    <property type="project" value="InterPro"/>
</dbReference>
<evidence type="ECO:0000256" key="6">
    <source>
        <dbReference type="ARBA" id="ARBA00023004"/>
    </source>
</evidence>
<dbReference type="InterPro" id="IPR036010">
    <property type="entry name" value="2Fe-2S_ferredoxin-like_sf"/>
</dbReference>
<dbReference type="Pfam" id="PF00111">
    <property type="entry name" value="Fer2"/>
    <property type="match status" value="1"/>
</dbReference>
<protein>
    <submittedName>
        <fullName evidence="10">2Fe-2S iron-sulfur cluster binding domain-containing protein</fullName>
    </submittedName>
</protein>
<dbReference type="RefSeq" id="WP_159524939.1">
    <property type="nucleotide sequence ID" value="NZ_WUUU01000004.1"/>
</dbReference>
<comment type="cofactor">
    <cofactor evidence="8">
        <name>[2Fe-2S] cluster</name>
        <dbReference type="ChEBI" id="CHEBI:190135"/>
    </cofactor>
</comment>
<dbReference type="InterPro" id="IPR010241">
    <property type="entry name" value="Fd_pln"/>
</dbReference>
<keyword evidence="6" id="KW-0408">Iron</keyword>
<dbReference type="PANTHER" id="PTHR43112">
    <property type="entry name" value="FERREDOXIN"/>
    <property type="match status" value="1"/>
</dbReference>
<dbReference type="GO" id="GO:0022900">
    <property type="term" value="P:electron transport chain"/>
    <property type="evidence" value="ECO:0007669"/>
    <property type="project" value="InterPro"/>
</dbReference>
<feature type="domain" description="2Fe-2S ferredoxin-type" evidence="9">
    <location>
        <begin position="5"/>
        <end position="94"/>
    </location>
</feature>
<keyword evidence="5" id="KW-0249">Electron transport</keyword>
<keyword evidence="4" id="KW-0479">Metal-binding</keyword>
<evidence type="ECO:0000313" key="11">
    <source>
        <dbReference type="Proteomes" id="UP000471521"/>
    </source>
</evidence>
<dbReference type="Gene3D" id="3.10.20.30">
    <property type="match status" value="1"/>
</dbReference>
<keyword evidence="2" id="KW-0813">Transport</keyword>
<evidence type="ECO:0000259" key="9">
    <source>
        <dbReference type="PROSITE" id="PS51085"/>
    </source>
</evidence>
<evidence type="ECO:0000256" key="7">
    <source>
        <dbReference type="ARBA" id="ARBA00023014"/>
    </source>
</evidence>
<dbReference type="PROSITE" id="PS00197">
    <property type="entry name" value="2FE2S_FER_1"/>
    <property type="match status" value="1"/>
</dbReference>
<evidence type="ECO:0000256" key="4">
    <source>
        <dbReference type="ARBA" id="ARBA00022723"/>
    </source>
</evidence>
<keyword evidence="11" id="KW-1185">Reference proteome</keyword>
<evidence type="ECO:0000256" key="5">
    <source>
        <dbReference type="ARBA" id="ARBA00022982"/>
    </source>
</evidence>
<dbReference type="PANTHER" id="PTHR43112:SF3">
    <property type="entry name" value="FERREDOXIN-2, CHLOROPLASTIC"/>
    <property type="match status" value="1"/>
</dbReference>
<dbReference type="PROSITE" id="PS51085">
    <property type="entry name" value="2FE2S_FER_2"/>
    <property type="match status" value="1"/>
</dbReference>
<dbReference type="AlphaFoldDB" id="A0A6B0SFE1"/>
<dbReference type="NCBIfam" id="TIGR02008">
    <property type="entry name" value="fdx_plant"/>
    <property type="match status" value="1"/>
</dbReference>
<dbReference type="CDD" id="cd00207">
    <property type="entry name" value="fer2"/>
    <property type="match status" value="1"/>
</dbReference>
<evidence type="ECO:0000256" key="2">
    <source>
        <dbReference type="ARBA" id="ARBA00022448"/>
    </source>
</evidence>
<comment type="similarity">
    <text evidence="1">Belongs to the 2Fe2S plant-type ferredoxin family.</text>
</comment>
<evidence type="ECO:0000256" key="1">
    <source>
        <dbReference type="ARBA" id="ARBA00007874"/>
    </source>
</evidence>
<dbReference type="InterPro" id="IPR006058">
    <property type="entry name" value="2Fe2S_fd_BS"/>
</dbReference>
<sequence length="94" mass="10576">MVETYTVKFVNEDVELEVPEHRSILDVGEEMGLDLPYRCRRGICGVCCAKREEDGEVDQTQGMFLSDSEQEEGYVLTCIGKPRSDLELVTNSSP</sequence>
<dbReference type="EMBL" id="WUUU01000004">
    <property type="protein sequence ID" value="MXR19346.1"/>
    <property type="molecule type" value="Genomic_DNA"/>
</dbReference>
<dbReference type="Proteomes" id="UP000471521">
    <property type="component" value="Unassembled WGS sequence"/>
</dbReference>
<dbReference type="OrthoDB" id="235534at2157"/>
<keyword evidence="7" id="KW-0411">Iron-sulfur</keyword>
<dbReference type="GO" id="GO:0051537">
    <property type="term" value="F:2 iron, 2 sulfur cluster binding"/>
    <property type="evidence" value="ECO:0007669"/>
    <property type="project" value="UniProtKB-KW"/>
</dbReference>